<dbReference type="EMBL" id="CAJJDM010000067">
    <property type="protein sequence ID" value="CAD8081280.1"/>
    <property type="molecule type" value="Genomic_DNA"/>
</dbReference>
<dbReference type="EMBL" id="CAJJDM010000067">
    <property type="protein sequence ID" value="CAD8081274.1"/>
    <property type="molecule type" value="Genomic_DNA"/>
</dbReference>
<name>A0A8S1MLF3_PARPR</name>
<evidence type="ECO:0000313" key="3">
    <source>
        <dbReference type="EMBL" id="CAD8081280.1"/>
    </source>
</evidence>
<organism evidence="1 4">
    <name type="scientific">Paramecium primaurelia</name>
    <dbReference type="NCBI Taxonomy" id="5886"/>
    <lineage>
        <taxon>Eukaryota</taxon>
        <taxon>Sar</taxon>
        <taxon>Alveolata</taxon>
        <taxon>Ciliophora</taxon>
        <taxon>Intramacronucleata</taxon>
        <taxon>Oligohymenophorea</taxon>
        <taxon>Peniculida</taxon>
        <taxon>Parameciidae</taxon>
        <taxon>Paramecium</taxon>
    </lineage>
</organism>
<dbReference type="AlphaFoldDB" id="A0A8S1MLF3"/>
<evidence type="ECO:0000313" key="2">
    <source>
        <dbReference type="EMBL" id="CAD8081274.1"/>
    </source>
</evidence>
<protein>
    <submittedName>
        <fullName evidence="1">Uncharacterized protein</fullName>
    </submittedName>
</protein>
<evidence type="ECO:0000313" key="4">
    <source>
        <dbReference type="Proteomes" id="UP000688137"/>
    </source>
</evidence>
<keyword evidence="4" id="KW-1185">Reference proteome</keyword>
<accession>A0A8S1MLF3</accession>
<dbReference type="Proteomes" id="UP000688137">
    <property type="component" value="Unassembled WGS sequence"/>
</dbReference>
<evidence type="ECO:0000313" key="1">
    <source>
        <dbReference type="EMBL" id="CAD8081268.1"/>
    </source>
</evidence>
<dbReference type="EMBL" id="CAJJDM010000067">
    <property type="protein sequence ID" value="CAD8081268.1"/>
    <property type="molecule type" value="Genomic_DNA"/>
</dbReference>
<sequence length="109" mass="12831">MEGLLNSIISGKILSSFQQTIRISKGCPIKLNKNAGKDVKSCELVQPFKRLQKVMNFKQMLWAKNIKSIKKFYEHQTFQYKIQQGKRYQIVKTNRNFDGKREALNNQDY</sequence>
<proteinExistence type="predicted"/>
<reference evidence="1" key="1">
    <citation type="submission" date="2021-01" db="EMBL/GenBank/DDBJ databases">
        <authorList>
            <consortium name="Genoscope - CEA"/>
            <person name="William W."/>
        </authorList>
    </citation>
    <scope>NUCLEOTIDE SEQUENCE</scope>
</reference>
<gene>
    <name evidence="1" type="ORF">PPRIM_AZ9-3.1.T0650135</name>
    <name evidence="2" type="ORF">PPRIM_AZ9-3.1.T0650138</name>
    <name evidence="3" type="ORF">PPRIM_AZ9-3.1.T0650141</name>
</gene>
<comment type="caution">
    <text evidence="1">The sequence shown here is derived from an EMBL/GenBank/DDBJ whole genome shotgun (WGS) entry which is preliminary data.</text>
</comment>